<evidence type="ECO:0000313" key="2">
    <source>
        <dbReference type="EMBL" id="STV55084.1"/>
    </source>
</evidence>
<proteinExistence type="predicted"/>
<protein>
    <submittedName>
        <fullName evidence="2">Membrane protein</fullName>
    </submittedName>
</protein>
<dbReference type="Proteomes" id="UP000255382">
    <property type="component" value="Unassembled WGS sequence"/>
</dbReference>
<dbReference type="AlphaFoldDB" id="A0A378BX77"/>
<gene>
    <name evidence="2" type="ORF">NCTC5050_05937</name>
</gene>
<feature type="transmembrane region" description="Helical" evidence="1">
    <location>
        <begin position="68"/>
        <end position="86"/>
    </location>
</feature>
<keyword evidence="3" id="KW-1185">Reference proteome</keyword>
<reference evidence="2 3" key="1">
    <citation type="submission" date="2018-06" db="EMBL/GenBank/DDBJ databases">
        <authorList>
            <consortium name="Pathogen Informatics"/>
            <person name="Doyle S."/>
        </authorList>
    </citation>
    <scope>NUCLEOTIDE SEQUENCE [LARGE SCALE GENOMIC DNA]</scope>
    <source>
        <strain evidence="2 3">NCTC5050</strain>
    </source>
</reference>
<feature type="transmembrane region" description="Helical" evidence="1">
    <location>
        <begin position="36"/>
        <end position="56"/>
    </location>
</feature>
<sequence>MNYPIRFVLFGGALLALCYGAQSLLRQRQLFTVSKAMGLTYLFIALWIMSIFGNYDADSWYQVSQARLLPWGLLFAVAAGVCIFIRPENR</sequence>
<keyword evidence="1" id="KW-1133">Transmembrane helix</keyword>
<evidence type="ECO:0000313" key="3">
    <source>
        <dbReference type="Proteomes" id="UP000255382"/>
    </source>
</evidence>
<keyword evidence="1" id="KW-0472">Membrane</keyword>
<dbReference type="EMBL" id="UGLZ01000005">
    <property type="protein sequence ID" value="STV55084.1"/>
    <property type="molecule type" value="Genomic_DNA"/>
</dbReference>
<keyword evidence="1" id="KW-0812">Transmembrane</keyword>
<organism evidence="2 3">
    <name type="scientific">Klebsiella pneumoniae subsp. ozaenae</name>
    <dbReference type="NCBI Taxonomy" id="574"/>
    <lineage>
        <taxon>Bacteria</taxon>
        <taxon>Pseudomonadati</taxon>
        <taxon>Pseudomonadota</taxon>
        <taxon>Gammaproteobacteria</taxon>
        <taxon>Enterobacterales</taxon>
        <taxon>Enterobacteriaceae</taxon>
        <taxon>Klebsiella/Raoultella group</taxon>
        <taxon>Klebsiella</taxon>
        <taxon>Klebsiella pneumoniae complex</taxon>
    </lineage>
</organism>
<evidence type="ECO:0000256" key="1">
    <source>
        <dbReference type="SAM" id="Phobius"/>
    </source>
</evidence>
<name>A0A378BX77_KLEPO</name>
<accession>A0A378BX77</accession>